<keyword evidence="4" id="KW-0460">Magnesium</keyword>
<dbReference type="NCBIfam" id="TIGR01490">
    <property type="entry name" value="HAD-SF-IB-hyp1"/>
    <property type="match status" value="1"/>
</dbReference>
<dbReference type="GO" id="GO:0016787">
    <property type="term" value="F:hydrolase activity"/>
    <property type="evidence" value="ECO:0007669"/>
    <property type="project" value="UniProtKB-KW"/>
</dbReference>
<dbReference type="InterPro" id="IPR023214">
    <property type="entry name" value="HAD_sf"/>
</dbReference>
<dbReference type="AlphaFoldDB" id="A0A1H0LYF4"/>
<dbReference type="Gene3D" id="3.40.50.1000">
    <property type="entry name" value="HAD superfamily/HAD-like"/>
    <property type="match status" value="1"/>
</dbReference>
<evidence type="ECO:0000256" key="1">
    <source>
        <dbReference type="ARBA" id="ARBA00009184"/>
    </source>
</evidence>
<keyword evidence="5" id="KW-0812">Transmembrane</keyword>
<dbReference type="InterPro" id="IPR036412">
    <property type="entry name" value="HAD-like_sf"/>
</dbReference>
<dbReference type="NCBIfam" id="TIGR01488">
    <property type="entry name" value="HAD-SF-IB"/>
    <property type="match status" value="1"/>
</dbReference>
<keyword evidence="5" id="KW-0472">Membrane</keyword>
<dbReference type="STRING" id="94869.SAMN04488529_101249"/>
<dbReference type="PANTHER" id="PTHR43344">
    <property type="entry name" value="PHOSPHOSERINE PHOSPHATASE"/>
    <property type="match status" value="1"/>
</dbReference>
<keyword evidence="3 6" id="KW-0378">Hydrolase</keyword>
<evidence type="ECO:0000313" key="7">
    <source>
        <dbReference type="Proteomes" id="UP000198597"/>
    </source>
</evidence>
<evidence type="ECO:0000256" key="2">
    <source>
        <dbReference type="ARBA" id="ARBA00022723"/>
    </source>
</evidence>
<evidence type="ECO:0000256" key="3">
    <source>
        <dbReference type="ARBA" id="ARBA00022801"/>
    </source>
</evidence>
<organism evidence="6 7">
    <name type="scientific">Clostridium gasigenes</name>
    <dbReference type="NCBI Taxonomy" id="94869"/>
    <lineage>
        <taxon>Bacteria</taxon>
        <taxon>Bacillati</taxon>
        <taxon>Bacillota</taxon>
        <taxon>Clostridia</taxon>
        <taxon>Eubacteriales</taxon>
        <taxon>Clostridiaceae</taxon>
        <taxon>Clostridium</taxon>
    </lineage>
</organism>
<sequence>MKSTFAIFDVDYTIIKGDSMFLMLIFGIKKRPLIIFYTPIILVKIVLALLGIIDIRVAKEAIYIPLKFLTEKELEGFYNEVLLNNLNIEVMKRLKQHKEEGHHILLASASPEAYLSWFKKNNYIDGIIGTKIKKIDDKYINEIEGENCKGGEKLKRINQYLEERNLEIDFENSFAYSDSLGDKPMLSLVKNRYKVSKTQGIIGEFIW</sequence>
<comment type="similarity">
    <text evidence="1">Belongs to the HAD-like hydrolase superfamily. SerB family.</text>
</comment>
<dbReference type="RefSeq" id="WP_139164801.1">
    <property type="nucleotide sequence ID" value="NZ_FNJM01000001.1"/>
</dbReference>
<evidence type="ECO:0000256" key="4">
    <source>
        <dbReference type="ARBA" id="ARBA00022842"/>
    </source>
</evidence>
<dbReference type="Proteomes" id="UP000198597">
    <property type="component" value="Unassembled WGS sequence"/>
</dbReference>
<keyword evidence="5" id="KW-1133">Transmembrane helix</keyword>
<protein>
    <submittedName>
        <fullName evidence="6">HAD-superfamily subfamily IB hydrolase, TIGR01490</fullName>
    </submittedName>
</protein>
<dbReference type="SUPFAM" id="SSF56784">
    <property type="entry name" value="HAD-like"/>
    <property type="match status" value="1"/>
</dbReference>
<proteinExistence type="inferred from homology"/>
<keyword evidence="2" id="KW-0479">Metal-binding</keyword>
<dbReference type="EMBL" id="FNJM01000001">
    <property type="protein sequence ID" value="SDO73259.1"/>
    <property type="molecule type" value="Genomic_DNA"/>
</dbReference>
<dbReference type="InterPro" id="IPR006385">
    <property type="entry name" value="HAD_hydro_SerB1"/>
</dbReference>
<accession>A0A1H0LYF4</accession>
<dbReference type="InterPro" id="IPR050582">
    <property type="entry name" value="HAD-like_SerB"/>
</dbReference>
<evidence type="ECO:0000313" key="6">
    <source>
        <dbReference type="EMBL" id="SDO73259.1"/>
    </source>
</evidence>
<dbReference type="Gene3D" id="1.20.1440.100">
    <property type="entry name" value="SG protein - dephosphorylation function"/>
    <property type="match status" value="1"/>
</dbReference>
<dbReference type="Pfam" id="PF12710">
    <property type="entry name" value="HAD"/>
    <property type="match status" value="1"/>
</dbReference>
<evidence type="ECO:0000256" key="5">
    <source>
        <dbReference type="SAM" id="Phobius"/>
    </source>
</evidence>
<keyword evidence="7" id="KW-1185">Reference proteome</keyword>
<dbReference type="GO" id="GO:0046872">
    <property type="term" value="F:metal ion binding"/>
    <property type="evidence" value="ECO:0007669"/>
    <property type="project" value="UniProtKB-KW"/>
</dbReference>
<name>A0A1H0LYF4_9CLOT</name>
<reference evidence="6 7" key="1">
    <citation type="submission" date="2016-10" db="EMBL/GenBank/DDBJ databases">
        <authorList>
            <person name="de Groot N.N."/>
        </authorList>
    </citation>
    <scope>NUCLEOTIDE SEQUENCE [LARGE SCALE GENOMIC DNA]</scope>
    <source>
        <strain evidence="6 7">DSM 12272</strain>
    </source>
</reference>
<dbReference type="PANTHER" id="PTHR43344:SF13">
    <property type="entry name" value="PHOSPHATASE RV3661-RELATED"/>
    <property type="match status" value="1"/>
</dbReference>
<feature type="transmembrane region" description="Helical" evidence="5">
    <location>
        <begin position="34"/>
        <end position="53"/>
    </location>
</feature>
<gene>
    <name evidence="6" type="ORF">SAMN04488529_101249</name>
</gene>
<dbReference type="OrthoDB" id="9794212at2"/>